<dbReference type="InterPro" id="IPR000600">
    <property type="entry name" value="ROK"/>
</dbReference>
<accession>A0A2S0KBF4</accession>
<evidence type="ECO:0000256" key="1">
    <source>
        <dbReference type="ARBA" id="ARBA00006479"/>
    </source>
</evidence>
<dbReference type="Pfam" id="PF00480">
    <property type="entry name" value="ROK"/>
    <property type="match status" value="1"/>
</dbReference>
<dbReference type="RefSeq" id="WP_105940783.1">
    <property type="nucleotide sequence ID" value="NZ_CP027433.1"/>
</dbReference>
<evidence type="ECO:0000256" key="2">
    <source>
        <dbReference type="SAM" id="MobiDB-lite"/>
    </source>
</evidence>
<dbReference type="PANTHER" id="PTHR18964">
    <property type="entry name" value="ROK (REPRESSOR, ORF, KINASE) FAMILY"/>
    <property type="match status" value="1"/>
</dbReference>
<proteinExistence type="inferred from homology"/>
<protein>
    <submittedName>
        <fullName evidence="3">Sugar kinase</fullName>
    </submittedName>
</protein>
<dbReference type="GO" id="GO:0016301">
    <property type="term" value="F:kinase activity"/>
    <property type="evidence" value="ECO:0007669"/>
    <property type="project" value="UniProtKB-KW"/>
</dbReference>
<keyword evidence="4" id="KW-1185">Reference proteome</keyword>
<dbReference type="SUPFAM" id="SSF46785">
    <property type="entry name" value="Winged helix' DNA-binding domain"/>
    <property type="match status" value="1"/>
</dbReference>
<dbReference type="EMBL" id="CP027433">
    <property type="protein sequence ID" value="AVL99034.1"/>
    <property type="molecule type" value="Genomic_DNA"/>
</dbReference>
<feature type="compositionally biased region" description="Low complexity" evidence="2">
    <location>
        <begin position="12"/>
        <end position="61"/>
    </location>
</feature>
<name>A0A2S0KBF4_9ACTN</name>
<dbReference type="KEGG" id="git:C6V83_00765"/>
<reference evidence="3 4" key="1">
    <citation type="submission" date="2018-03" db="EMBL/GenBank/DDBJ databases">
        <title>Characteristics and genome of n-alkane degrading marine bacteria Gordonia iterans isolated from crude oil contaminated in Tae-an, South Korea.</title>
        <authorList>
            <person name="Lee S.-S."/>
            <person name="Kim H."/>
        </authorList>
    </citation>
    <scope>NUCLEOTIDE SEQUENCE [LARGE SCALE GENOMIC DNA]</scope>
    <source>
        <strain evidence="3 4">Co17</strain>
    </source>
</reference>
<dbReference type="InterPro" id="IPR043129">
    <property type="entry name" value="ATPase_NBD"/>
</dbReference>
<dbReference type="Proteomes" id="UP000239814">
    <property type="component" value="Chromosome"/>
</dbReference>
<dbReference type="PANTHER" id="PTHR18964:SF149">
    <property type="entry name" value="BIFUNCTIONAL UDP-N-ACETYLGLUCOSAMINE 2-EPIMERASE_N-ACETYLMANNOSAMINE KINASE"/>
    <property type="match status" value="1"/>
</dbReference>
<dbReference type="OrthoDB" id="3605644at2"/>
<evidence type="ECO:0000313" key="3">
    <source>
        <dbReference type="EMBL" id="AVL99034.1"/>
    </source>
</evidence>
<comment type="similarity">
    <text evidence="1">Belongs to the ROK (NagC/XylR) family.</text>
</comment>
<dbReference type="AlphaFoldDB" id="A0A2S0KBF4"/>
<dbReference type="InterPro" id="IPR036390">
    <property type="entry name" value="WH_DNA-bd_sf"/>
</dbReference>
<organism evidence="3 4">
    <name type="scientific">Gordonia iterans</name>
    <dbReference type="NCBI Taxonomy" id="1004901"/>
    <lineage>
        <taxon>Bacteria</taxon>
        <taxon>Bacillati</taxon>
        <taxon>Actinomycetota</taxon>
        <taxon>Actinomycetes</taxon>
        <taxon>Mycobacteriales</taxon>
        <taxon>Gordoniaceae</taxon>
        <taxon>Gordonia</taxon>
    </lineage>
</organism>
<keyword evidence="3" id="KW-0808">Transferase</keyword>
<gene>
    <name evidence="3" type="ORF">C6V83_00765</name>
</gene>
<dbReference type="SUPFAM" id="SSF53067">
    <property type="entry name" value="Actin-like ATPase domain"/>
    <property type="match status" value="1"/>
</dbReference>
<dbReference type="InterPro" id="IPR036388">
    <property type="entry name" value="WH-like_DNA-bd_sf"/>
</dbReference>
<dbReference type="Gene3D" id="3.30.420.40">
    <property type="match status" value="2"/>
</dbReference>
<dbReference type="Pfam" id="PF13412">
    <property type="entry name" value="HTH_24"/>
    <property type="match status" value="1"/>
</dbReference>
<sequence length="448" mass="46311">MTSTLDRRVSLRPAPGASPARGPAPAAGVRARVAAGPASARRAVTGPVPAAGPARPGRTTPLPSGVASLQLSTKAAALVLRTARVSGPVFRDDTAAQTGLSISTVNRQVSALLKAGLIRERADLTPPGAVGRPRVPFEINTGDFLTVGIHIGYRTTSITTHDLQHRVVGAINIPTPQAATPEQVVAAIGASARRFADRWVGKRLLWGGVAIGGRVGAKGTVDHPRLGWQSVPVGELVAQALGLPVSVASHVEAMAAAELVVNPAESSQNFLYFYAREMAGIAFSVDGTVHTPAAGPPTIGHFPTGETRLLDPDKTGRLEDAVGDSGVLRAAAAAGLDVDSLEALRREARTGNSIAHDILAERAEVLGRTVALISDIFNPDHVILGGQAFTDYPEALPVVSKALRATSVINNRDVRVARSAITVQQKAAGAVALDAVYADPLDALSHTS</sequence>
<keyword evidence="3" id="KW-0418">Kinase</keyword>
<evidence type="ECO:0000313" key="4">
    <source>
        <dbReference type="Proteomes" id="UP000239814"/>
    </source>
</evidence>
<dbReference type="Gene3D" id="1.10.10.10">
    <property type="entry name" value="Winged helix-like DNA-binding domain superfamily/Winged helix DNA-binding domain"/>
    <property type="match status" value="1"/>
</dbReference>
<feature type="region of interest" description="Disordered" evidence="2">
    <location>
        <begin position="1"/>
        <end position="65"/>
    </location>
</feature>